<organism evidence="1 2">
    <name type="scientific">Aminobacter ciceronei</name>
    <dbReference type="NCBI Taxonomy" id="150723"/>
    <lineage>
        <taxon>Bacteria</taxon>
        <taxon>Pseudomonadati</taxon>
        <taxon>Pseudomonadota</taxon>
        <taxon>Alphaproteobacteria</taxon>
        <taxon>Hyphomicrobiales</taxon>
        <taxon>Phyllobacteriaceae</taxon>
        <taxon>Aminobacter</taxon>
    </lineage>
</organism>
<dbReference type="EMBL" id="JACJHZ010000060">
    <property type="protein sequence ID" value="MBA9024435.1"/>
    <property type="molecule type" value="Genomic_DNA"/>
</dbReference>
<evidence type="ECO:0000313" key="1">
    <source>
        <dbReference type="EMBL" id="MBA9024435.1"/>
    </source>
</evidence>
<gene>
    <name evidence="1" type="ORF">HNQ97_006475</name>
</gene>
<protein>
    <submittedName>
        <fullName evidence="1">Uncharacterized protein</fullName>
    </submittedName>
</protein>
<comment type="caution">
    <text evidence="1">The sequence shown here is derived from an EMBL/GenBank/DDBJ whole genome shotgun (WGS) entry which is preliminary data.</text>
</comment>
<accession>A0ABR6CIP1</accession>
<evidence type="ECO:0000313" key="2">
    <source>
        <dbReference type="Proteomes" id="UP000587524"/>
    </source>
</evidence>
<dbReference type="RefSeq" id="WP_067961928.1">
    <property type="nucleotide sequence ID" value="NZ_JACJHY010000060.1"/>
</dbReference>
<dbReference type="Proteomes" id="UP000587524">
    <property type="component" value="Unassembled WGS sequence"/>
</dbReference>
<proteinExistence type="predicted"/>
<reference evidence="1 2" key="1">
    <citation type="submission" date="2020-08" db="EMBL/GenBank/DDBJ databases">
        <title>Genomic Encyclopedia of Type Strains, Phase IV (KMG-IV): sequencing the most valuable type-strain genomes for metagenomic binning, comparative biology and taxonomic classification.</title>
        <authorList>
            <person name="Goeker M."/>
        </authorList>
    </citation>
    <scope>NUCLEOTIDE SEQUENCE [LARGE SCALE GENOMIC DNA]</scope>
    <source>
        <strain evidence="1 2">DSM 17455</strain>
    </source>
</reference>
<name>A0ABR6CIP1_9HYPH</name>
<keyword evidence="2" id="KW-1185">Reference proteome</keyword>
<sequence length="77" mass="8475">MLLDLPADWFDVTDDLPRDAPPTLARNSGVGALQFSIARYHSGKHRAGNVHIAMRVDDPEIAQELAEATRMIGSIDF</sequence>